<dbReference type="GeneID" id="78337190"/>
<reference evidence="3 4" key="1">
    <citation type="submission" date="2011-08" db="EMBL/GenBank/DDBJ databases">
        <authorList>
            <person name="Weinstock G."/>
            <person name="Sodergren E."/>
            <person name="Clifton S."/>
            <person name="Fulton L."/>
            <person name="Fulton B."/>
            <person name="Courtney L."/>
            <person name="Fronick C."/>
            <person name="Harrison M."/>
            <person name="Strong C."/>
            <person name="Farmer C."/>
            <person name="Delahaunty K."/>
            <person name="Markovic C."/>
            <person name="Hall O."/>
            <person name="Minx P."/>
            <person name="Tomlinson C."/>
            <person name="Mitreva M."/>
            <person name="Hou S."/>
            <person name="Chen J."/>
            <person name="Wollam A."/>
            <person name="Pepin K.H."/>
            <person name="Johnson M."/>
            <person name="Bhonagiri V."/>
            <person name="Zhang X."/>
            <person name="Suruliraj S."/>
            <person name="Warren W."/>
            <person name="Chinwalla A."/>
            <person name="Mardis E.R."/>
            <person name="Wilson R.K."/>
        </authorList>
    </citation>
    <scope>NUCLEOTIDE SEQUENCE [LARGE SCALE GENOMIC DNA]</scope>
    <source>
        <strain evidence="3 4">DSM 18206</strain>
    </source>
</reference>
<dbReference type="Proteomes" id="UP000004407">
    <property type="component" value="Unassembled WGS sequence"/>
</dbReference>
<accession>G6AY17</accession>
<organism evidence="3 4">
    <name type="scientific">Leyella stercorea DSM 18206</name>
    <dbReference type="NCBI Taxonomy" id="1002367"/>
    <lineage>
        <taxon>Bacteria</taxon>
        <taxon>Pseudomonadati</taxon>
        <taxon>Bacteroidota</taxon>
        <taxon>Bacteroidia</taxon>
        <taxon>Bacteroidales</taxon>
        <taxon>Prevotellaceae</taxon>
        <taxon>Leyella</taxon>
    </lineage>
</organism>
<evidence type="ECO:0000256" key="1">
    <source>
        <dbReference type="SAM" id="MobiDB-lite"/>
    </source>
</evidence>
<comment type="caution">
    <text evidence="3">The sequence shown here is derived from an EMBL/GenBank/DDBJ whole genome shotgun (WGS) entry which is preliminary data.</text>
</comment>
<dbReference type="Pfam" id="PF19579">
    <property type="entry name" value="FtsL_2"/>
    <property type="match status" value="1"/>
</dbReference>
<evidence type="ECO:0000256" key="2">
    <source>
        <dbReference type="SAM" id="Phobius"/>
    </source>
</evidence>
<dbReference type="eggNOG" id="ENOG5032ZQF">
    <property type="taxonomic scope" value="Bacteria"/>
</dbReference>
<protein>
    <recommendedName>
        <fullName evidence="5">Cell division protein FtsL</fullName>
    </recommendedName>
</protein>
<keyword evidence="2" id="KW-0812">Transmembrane</keyword>
<dbReference type="HOGENOM" id="CLU_110694_0_1_10"/>
<dbReference type="InterPro" id="IPR045755">
    <property type="entry name" value="FtsL-like"/>
</dbReference>
<feature type="transmembrane region" description="Helical" evidence="2">
    <location>
        <begin position="93"/>
        <end position="111"/>
    </location>
</feature>
<keyword evidence="2" id="KW-1133">Transmembrane helix</keyword>
<feature type="compositionally biased region" description="Basic and acidic residues" evidence="1">
    <location>
        <begin position="22"/>
        <end position="34"/>
    </location>
</feature>
<evidence type="ECO:0000313" key="4">
    <source>
        <dbReference type="Proteomes" id="UP000004407"/>
    </source>
</evidence>
<evidence type="ECO:0008006" key="5">
    <source>
        <dbReference type="Google" id="ProtNLM"/>
    </source>
</evidence>
<keyword evidence="2" id="KW-0472">Membrane</keyword>
<name>G6AY17_9BACT</name>
<feature type="region of interest" description="Disordered" evidence="1">
    <location>
        <begin position="1"/>
        <end position="51"/>
    </location>
</feature>
<gene>
    <name evidence="3" type="ORF">HMPREF0673_01525</name>
</gene>
<dbReference type="PATRIC" id="fig|1002367.3.peg.1235"/>
<proteinExistence type="predicted"/>
<dbReference type="AlphaFoldDB" id="G6AY17"/>
<dbReference type="EMBL" id="AFZZ01000132">
    <property type="protein sequence ID" value="EHJ39826.1"/>
    <property type="molecule type" value="Genomic_DNA"/>
</dbReference>
<evidence type="ECO:0000313" key="3">
    <source>
        <dbReference type="EMBL" id="EHJ39826.1"/>
    </source>
</evidence>
<dbReference type="RefSeq" id="WP_007899857.1">
    <property type="nucleotide sequence ID" value="NZ_JH379426.1"/>
</dbReference>
<sequence length="178" mass="19751">MKEDNPIIDIADAATTNVETPAADKAKPVDEKAGETPTADGSPSEPASDGAPSLRTIIRQQAIEDELPLSKNLTLKKVLGGDILNTQFLRRQIWVIVIASLFVIVYISNRYKCQQNLIKIDKLTNELEDAKYRALSSSSDLTQQTRESKVLERLHNDKDSTLHIATQPPYIITIPNNE</sequence>